<gene>
    <name evidence="2" type="ORF">LCGC14_1044200</name>
</gene>
<evidence type="ECO:0000256" key="1">
    <source>
        <dbReference type="SAM" id="MobiDB-lite"/>
    </source>
</evidence>
<dbReference type="EMBL" id="LAZR01004318">
    <property type="protein sequence ID" value="KKN09689.1"/>
    <property type="molecule type" value="Genomic_DNA"/>
</dbReference>
<proteinExistence type="predicted"/>
<organism evidence="2">
    <name type="scientific">marine sediment metagenome</name>
    <dbReference type="NCBI Taxonomy" id="412755"/>
    <lineage>
        <taxon>unclassified sequences</taxon>
        <taxon>metagenomes</taxon>
        <taxon>ecological metagenomes</taxon>
    </lineage>
</organism>
<feature type="region of interest" description="Disordered" evidence="1">
    <location>
        <begin position="24"/>
        <end position="49"/>
    </location>
</feature>
<feature type="compositionally biased region" description="Basic and acidic residues" evidence="1">
    <location>
        <begin position="35"/>
        <end position="49"/>
    </location>
</feature>
<name>A0A0F9MV99_9ZZZZ</name>
<protein>
    <submittedName>
        <fullName evidence="2">Uncharacterized protein</fullName>
    </submittedName>
</protein>
<feature type="non-terminal residue" evidence="2">
    <location>
        <position position="1"/>
    </location>
</feature>
<comment type="caution">
    <text evidence="2">The sequence shown here is derived from an EMBL/GenBank/DDBJ whole genome shotgun (WGS) entry which is preliminary data.</text>
</comment>
<evidence type="ECO:0000313" key="2">
    <source>
        <dbReference type="EMBL" id="KKN09689.1"/>
    </source>
</evidence>
<dbReference type="AlphaFoldDB" id="A0A0F9MV99"/>
<accession>A0A0F9MV99</accession>
<reference evidence="2" key="1">
    <citation type="journal article" date="2015" name="Nature">
        <title>Complex archaea that bridge the gap between prokaryotes and eukaryotes.</title>
        <authorList>
            <person name="Spang A."/>
            <person name="Saw J.H."/>
            <person name="Jorgensen S.L."/>
            <person name="Zaremba-Niedzwiedzka K."/>
            <person name="Martijn J."/>
            <person name="Lind A.E."/>
            <person name="van Eijk R."/>
            <person name="Schleper C."/>
            <person name="Guy L."/>
            <person name="Ettema T.J."/>
        </authorList>
    </citation>
    <scope>NUCLEOTIDE SEQUENCE</scope>
</reference>
<sequence>FEHINRKLDILMKHVGCEMTEKKYMDMSDEEKDDYDEKHPKKEKEEPEE</sequence>